<evidence type="ECO:0000256" key="1">
    <source>
        <dbReference type="ARBA" id="ARBA00022679"/>
    </source>
</evidence>
<proteinExistence type="inferred from homology"/>
<dbReference type="GO" id="GO:0016780">
    <property type="term" value="F:phosphotransferase activity, for other substituted phosphate groups"/>
    <property type="evidence" value="ECO:0007669"/>
    <property type="project" value="InterPro"/>
</dbReference>
<evidence type="ECO:0000256" key="3">
    <source>
        <dbReference type="SAM" id="Phobius"/>
    </source>
</evidence>
<dbReference type="EMBL" id="FZOS01000007">
    <property type="protein sequence ID" value="SNS48802.1"/>
    <property type="molecule type" value="Genomic_DNA"/>
</dbReference>
<keyword evidence="3" id="KW-0812">Transmembrane</keyword>
<dbReference type="Gene3D" id="1.20.120.1760">
    <property type="match status" value="1"/>
</dbReference>
<dbReference type="AlphaFoldDB" id="A0A239EY18"/>
<dbReference type="GO" id="GO:0008654">
    <property type="term" value="P:phospholipid biosynthetic process"/>
    <property type="evidence" value="ECO:0007669"/>
    <property type="project" value="InterPro"/>
</dbReference>
<feature type="transmembrane region" description="Helical" evidence="3">
    <location>
        <begin position="108"/>
        <end position="129"/>
    </location>
</feature>
<dbReference type="GO" id="GO:0016020">
    <property type="term" value="C:membrane"/>
    <property type="evidence" value="ECO:0007669"/>
    <property type="project" value="InterPro"/>
</dbReference>
<sequence length="268" mass="28596">MTTPRPDRPDRPRRGIPLRALAPNAVTALALCFGLTGVRFAIAGEWEKAVASIIVAGVLDGLDGRIARLLKGESRFGAELDSLSDVIAFGVSPAIIIYLWSLQTLPRFGWLFALAHAVCCALRLARFNAQIDSHEQPHKSAGFLTGVPAPAGAGLMLLPVYAWLVTGEAVLREPWIVAPWAGFVAFLMVSNVATFSWSSLKLRQGVRLAALVGVALVGGALISAPWHTLTVVSILYVLAIPFGMRSYARVRRQRAAARSAPSPDAPAA</sequence>
<dbReference type="InterPro" id="IPR000462">
    <property type="entry name" value="CDP-OH_P_trans"/>
</dbReference>
<dbReference type="InterPro" id="IPR043130">
    <property type="entry name" value="CDP-OH_PTrfase_TM_dom"/>
</dbReference>
<feature type="transmembrane region" description="Helical" evidence="3">
    <location>
        <begin position="141"/>
        <end position="164"/>
    </location>
</feature>
<evidence type="ECO:0000259" key="4">
    <source>
        <dbReference type="Pfam" id="PF08009"/>
    </source>
</evidence>
<feature type="transmembrane region" description="Helical" evidence="3">
    <location>
        <begin position="21"/>
        <end position="43"/>
    </location>
</feature>
<feature type="domain" description="CDP-alcohol phosphatidyltransferase C-terminal" evidence="4">
    <location>
        <begin position="207"/>
        <end position="241"/>
    </location>
</feature>
<keyword evidence="3" id="KW-0472">Membrane</keyword>
<dbReference type="PROSITE" id="PS00379">
    <property type="entry name" value="CDP_ALCOHOL_P_TRANSF"/>
    <property type="match status" value="1"/>
</dbReference>
<dbReference type="Pfam" id="PF08009">
    <property type="entry name" value="CDP-OH_P_tran_2"/>
    <property type="match status" value="1"/>
</dbReference>
<reference evidence="6" key="1">
    <citation type="submission" date="2017-06" db="EMBL/GenBank/DDBJ databases">
        <authorList>
            <person name="Varghese N."/>
            <person name="Submissions S."/>
        </authorList>
    </citation>
    <scope>NUCLEOTIDE SEQUENCE [LARGE SCALE GENOMIC DNA]</scope>
    <source>
        <strain evidence="6">LNB2</strain>
    </source>
</reference>
<keyword evidence="6" id="KW-1185">Reference proteome</keyword>
<keyword evidence="1 2" id="KW-0808">Transferase</keyword>
<keyword evidence="3" id="KW-1133">Transmembrane helix</keyword>
<organism evidence="5 6">
    <name type="scientific">Edaphosphingomonas laterariae</name>
    <dbReference type="NCBI Taxonomy" id="861865"/>
    <lineage>
        <taxon>Bacteria</taxon>
        <taxon>Pseudomonadati</taxon>
        <taxon>Pseudomonadota</taxon>
        <taxon>Alphaproteobacteria</taxon>
        <taxon>Sphingomonadales</taxon>
        <taxon>Rhizorhabdaceae</taxon>
        <taxon>Edaphosphingomonas</taxon>
    </lineage>
</organism>
<evidence type="ECO:0000313" key="6">
    <source>
        <dbReference type="Proteomes" id="UP000198281"/>
    </source>
</evidence>
<feature type="transmembrane region" description="Helical" evidence="3">
    <location>
        <begin position="176"/>
        <end position="198"/>
    </location>
</feature>
<gene>
    <name evidence="5" type="ORF">SAMN06295912_107136</name>
</gene>
<dbReference type="RefSeq" id="WP_089219245.1">
    <property type="nucleotide sequence ID" value="NZ_FZOS01000007.1"/>
</dbReference>
<feature type="transmembrane region" description="Helical" evidence="3">
    <location>
        <begin position="229"/>
        <end position="248"/>
    </location>
</feature>
<evidence type="ECO:0000256" key="2">
    <source>
        <dbReference type="RuleBase" id="RU003750"/>
    </source>
</evidence>
<protein>
    <submittedName>
        <fullName evidence="5">CDP-diacylglycerol---serine O-phosphatidyltransferase</fullName>
    </submittedName>
</protein>
<dbReference type="Pfam" id="PF01066">
    <property type="entry name" value="CDP-OH_P_transf"/>
    <property type="match status" value="1"/>
</dbReference>
<dbReference type="InterPro" id="IPR012616">
    <property type="entry name" value="CDP-OH_P_trans_C"/>
</dbReference>
<accession>A0A239EY18</accession>
<dbReference type="InterPro" id="IPR048254">
    <property type="entry name" value="CDP_ALCOHOL_P_TRANSF_CS"/>
</dbReference>
<dbReference type="OrthoDB" id="9777147at2"/>
<name>A0A239EY18_9SPHN</name>
<comment type="similarity">
    <text evidence="2">Belongs to the CDP-alcohol phosphatidyltransferase class-I family.</text>
</comment>
<dbReference type="Proteomes" id="UP000198281">
    <property type="component" value="Unassembled WGS sequence"/>
</dbReference>
<evidence type="ECO:0000313" key="5">
    <source>
        <dbReference type="EMBL" id="SNS48802.1"/>
    </source>
</evidence>
<feature type="transmembrane region" description="Helical" evidence="3">
    <location>
        <begin position="205"/>
        <end position="223"/>
    </location>
</feature>